<dbReference type="Pfam" id="PF12697">
    <property type="entry name" value="Abhydrolase_6"/>
    <property type="match status" value="1"/>
</dbReference>
<dbReference type="InterPro" id="IPR050266">
    <property type="entry name" value="AB_hydrolase_sf"/>
</dbReference>
<dbReference type="InterPro" id="IPR000073">
    <property type="entry name" value="AB_hydrolase_1"/>
</dbReference>
<dbReference type="AlphaFoldDB" id="A0A0N9ICP4"/>
<keyword evidence="2" id="KW-0378">Hydrolase</keyword>
<name>A0A0N9ICP4_9PSEU</name>
<accession>A0A0N9ICP4</accession>
<gene>
    <name evidence="2" type="ORF">AOZ06_40965</name>
</gene>
<organism evidence="2 3">
    <name type="scientific">Kibdelosporangium phytohabitans</name>
    <dbReference type="NCBI Taxonomy" id="860235"/>
    <lineage>
        <taxon>Bacteria</taxon>
        <taxon>Bacillati</taxon>
        <taxon>Actinomycetota</taxon>
        <taxon>Actinomycetes</taxon>
        <taxon>Pseudonocardiales</taxon>
        <taxon>Pseudonocardiaceae</taxon>
        <taxon>Kibdelosporangium</taxon>
    </lineage>
</organism>
<keyword evidence="3" id="KW-1185">Reference proteome</keyword>
<dbReference type="PANTHER" id="PTHR43798">
    <property type="entry name" value="MONOACYLGLYCEROL LIPASE"/>
    <property type="match status" value="1"/>
</dbReference>
<dbReference type="KEGG" id="kphy:AOZ06_40965"/>
<feature type="domain" description="AB hydrolase-1" evidence="1">
    <location>
        <begin position="23"/>
        <end position="226"/>
    </location>
</feature>
<evidence type="ECO:0000313" key="2">
    <source>
        <dbReference type="EMBL" id="ALG12390.1"/>
    </source>
</evidence>
<dbReference type="RefSeq" id="WP_054294285.1">
    <property type="nucleotide sequence ID" value="NZ_CP012752.1"/>
</dbReference>
<reference evidence="2 3" key="1">
    <citation type="submission" date="2015-07" db="EMBL/GenBank/DDBJ databases">
        <title>Genome sequencing of Kibdelosporangium phytohabitans.</title>
        <authorList>
            <person name="Qin S."/>
            <person name="Xing K."/>
        </authorList>
    </citation>
    <scope>NUCLEOTIDE SEQUENCE [LARGE SCALE GENOMIC DNA]</scope>
    <source>
        <strain evidence="2 3">KLBMP1111</strain>
    </source>
</reference>
<dbReference type="Proteomes" id="UP000063699">
    <property type="component" value="Chromosome"/>
</dbReference>
<protein>
    <submittedName>
        <fullName evidence="2">Hydrolase</fullName>
    </submittedName>
</protein>
<dbReference type="OrthoDB" id="63519at2"/>
<dbReference type="GO" id="GO:0016787">
    <property type="term" value="F:hydrolase activity"/>
    <property type="evidence" value="ECO:0007669"/>
    <property type="project" value="UniProtKB-KW"/>
</dbReference>
<evidence type="ECO:0000313" key="3">
    <source>
        <dbReference type="Proteomes" id="UP000063699"/>
    </source>
</evidence>
<sequence length="255" mass="28002">MAEYVTINNVRSWYDTEGEGEPLVLLHGGFSDSRDFDGNLRTLSAKFKVHLLDRRGHGHTPDVDGPVSLDMLVDDVAAFVEEVVGGPAHVAGYSSGAFFALAFALRRPDLVRKLVLVSTAYNKDGWMFLPEPGAQMPPELVDRYAEVSPDGRDHFPVVFDKFAAMELDAAVDPRAVTSPTLILVADDDMIHLRHVVDMYEAIPDSQLGIVPAASHLVLFERPDLVTRLVSDFLTTEPAPLMPVRRAGGILAQQQQ</sequence>
<proteinExistence type="predicted"/>
<dbReference type="SUPFAM" id="SSF53474">
    <property type="entry name" value="alpha/beta-Hydrolases"/>
    <property type="match status" value="1"/>
</dbReference>
<dbReference type="InterPro" id="IPR029058">
    <property type="entry name" value="AB_hydrolase_fold"/>
</dbReference>
<dbReference type="EMBL" id="CP012752">
    <property type="protein sequence ID" value="ALG12390.1"/>
    <property type="molecule type" value="Genomic_DNA"/>
</dbReference>
<evidence type="ECO:0000259" key="1">
    <source>
        <dbReference type="Pfam" id="PF12697"/>
    </source>
</evidence>
<dbReference type="STRING" id="860235.AOZ06_40965"/>
<dbReference type="Gene3D" id="3.40.50.1820">
    <property type="entry name" value="alpha/beta hydrolase"/>
    <property type="match status" value="1"/>
</dbReference>